<protein>
    <submittedName>
        <fullName evidence="3">Uncharacterized protein LOC117152498</fullName>
    </submittedName>
</protein>
<name>A0A6P8M120_BOMIM</name>
<dbReference type="OrthoDB" id="7615285at2759"/>
<dbReference type="AlphaFoldDB" id="A0A6P8M120"/>
<dbReference type="GeneID" id="117152498"/>
<keyword evidence="2" id="KW-1185">Reference proteome</keyword>
<evidence type="ECO:0000259" key="1">
    <source>
        <dbReference type="Pfam" id="PF13843"/>
    </source>
</evidence>
<evidence type="ECO:0000313" key="3">
    <source>
        <dbReference type="RefSeq" id="XP_033180384.1"/>
    </source>
</evidence>
<dbReference type="Proteomes" id="UP000515180">
    <property type="component" value="Unplaced"/>
</dbReference>
<reference evidence="3" key="1">
    <citation type="submission" date="2025-08" db="UniProtKB">
        <authorList>
            <consortium name="RefSeq"/>
        </authorList>
    </citation>
    <scope>IDENTIFICATION</scope>
</reference>
<dbReference type="Pfam" id="PF13843">
    <property type="entry name" value="DDE_Tnp_1_7"/>
    <property type="match status" value="1"/>
</dbReference>
<sequence length="103" mass="12252">MTPGIREAALYQLGGSRRELDIFNIIFDEIFWENIVTETNRYADQIRANPRRTREIDDTWFLDIVDSNEIKRYFALSIIMAQVKRTKNTNELVEEGYYRNADI</sequence>
<accession>A0A6P8M120</accession>
<dbReference type="RefSeq" id="XP_033180384.1">
    <property type="nucleotide sequence ID" value="XM_033324493.1"/>
</dbReference>
<dbReference type="InterPro" id="IPR029526">
    <property type="entry name" value="PGBD"/>
</dbReference>
<feature type="domain" description="PiggyBac transposable element-derived protein" evidence="1">
    <location>
        <begin position="20"/>
        <end position="87"/>
    </location>
</feature>
<gene>
    <name evidence="3" type="primary">LOC117152498</name>
</gene>
<proteinExistence type="predicted"/>
<evidence type="ECO:0000313" key="2">
    <source>
        <dbReference type="Proteomes" id="UP000515180"/>
    </source>
</evidence>
<organism evidence="2 3">
    <name type="scientific">Bombus impatiens</name>
    <name type="common">Bumblebee</name>
    <dbReference type="NCBI Taxonomy" id="132113"/>
    <lineage>
        <taxon>Eukaryota</taxon>
        <taxon>Metazoa</taxon>
        <taxon>Ecdysozoa</taxon>
        <taxon>Arthropoda</taxon>
        <taxon>Hexapoda</taxon>
        <taxon>Insecta</taxon>
        <taxon>Pterygota</taxon>
        <taxon>Neoptera</taxon>
        <taxon>Endopterygota</taxon>
        <taxon>Hymenoptera</taxon>
        <taxon>Apocrita</taxon>
        <taxon>Aculeata</taxon>
        <taxon>Apoidea</taxon>
        <taxon>Anthophila</taxon>
        <taxon>Apidae</taxon>
        <taxon>Bombus</taxon>
        <taxon>Pyrobombus</taxon>
    </lineage>
</organism>